<feature type="compositionally biased region" description="Low complexity" evidence="1">
    <location>
        <begin position="61"/>
        <end position="78"/>
    </location>
</feature>
<feature type="region of interest" description="Disordered" evidence="1">
    <location>
        <begin position="34"/>
        <end position="111"/>
    </location>
</feature>
<evidence type="ECO:0000313" key="4">
    <source>
        <dbReference type="Proteomes" id="UP000214746"/>
    </source>
</evidence>
<dbReference type="EMBL" id="NHRJ02000004">
    <property type="protein sequence ID" value="PZE20924.1"/>
    <property type="molecule type" value="Genomic_DNA"/>
</dbReference>
<sequence length="238" mass="24996">MDMIKTNRSIAGWSVSFACIILLAGCSDAREQAAHTPTAPQQAVASPVSVNAQPANPPAAPTSNPGSDSAANASTNSNDKVSLASVPGPAQQADAGKAAAAKPKIDIQTPYDRDKPTLLGLSLKSSIEDVTSKYGNPKEQFVMDAESDPITVYDYADFLAGFNKQNQLEFIDVRSSEINPGLNGLKLGQSTSAVYKALGQPDSNTSFVFTYKSTGALLKLDIDPKADKVNSIKLFAAE</sequence>
<evidence type="ECO:0000256" key="1">
    <source>
        <dbReference type="SAM" id="MobiDB-lite"/>
    </source>
</evidence>
<feature type="compositionally biased region" description="Low complexity" evidence="1">
    <location>
        <begin position="87"/>
        <end position="108"/>
    </location>
</feature>
<name>A0A2W1NAG3_PAEXE</name>
<protein>
    <submittedName>
        <fullName evidence="3">DUF4309 domain-containing protein</fullName>
    </submittedName>
</protein>
<dbReference type="AlphaFoldDB" id="A0A2W1NAG3"/>
<proteinExistence type="predicted"/>
<evidence type="ECO:0000256" key="2">
    <source>
        <dbReference type="SAM" id="SignalP"/>
    </source>
</evidence>
<dbReference type="OrthoDB" id="2678624at2"/>
<feature type="compositionally biased region" description="Low complexity" evidence="1">
    <location>
        <begin position="34"/>
        <end position="54"/>
    </location>
</feature>
<keyword evidence="2" id="KW-0732">Signal</keyword>
<comment type="caution">
    <text evidence="3">The sequence shown here is derived from an EMBL/GenBank/DDBJ whole genome shotgun (WGS) entry which is preliminary data.</text>
</comment>
<accession>A0A2W1NAG3</accession>
<reference evidence="3" key="1">
    <citation type="submission" date="2018-06" db="EMBL/GenBank/DDBJ databases">
        <title>Paenibacillus xerothermodurans sp. nov. an extremely dry heat resistant spore forming bacterium isolated from the soil of Cape Canaveral, Florida.</title>
        <authorList>
            <person name="Seuylemezian A."/>
            <person name="Kaur N."/>
            <person name="Patil P."/>
            <person name="Patil P."/>
            <person name="Mayilraj S."/>
            <person name="Vaishampayan P."/>
        </authorList>
    </citation>
    <scope>NUCLEOTIDE SEQUENCE [LARGE SCALE GENOMIC DNA]</scope>
    <source>
        <strain evidence="3">ATCC 27380</strain>
    </source>
</reference>
<feature type="signal peptide" evidence="2">
    <location>
        <begin position="1"/>
        <end position="29"/>
    </location>
</feature>
<evidence type="ECO:0000313" key="3">
    <source>
        <dbReference type="EMBL" id="PZE20924.1"/>
    </source>
</evidence>
<organism evidence="3 4">
    <name type="scientific">Paenibacillus xerothermodurans</name>
    <dbReference type="NCBI Taxonomy" id="1977292"/>
    <lineage>
        <taxon>Bacteria</taxon>
        <taxon>Bacillati</taxon>
        <taxon>Bacillota</taxon>
        <taxon>Bacilli</taxon>
        <taxon>Bacillales</taxon>
        <taxon>Paenibacillaceae</taxon>
        <taxon>Paenibacillus</taxon>
    </lineage>
</organism>
<gene>
    <name evidence="3" type="ORF">CBW46_009540</name>
</gene>
<dbReference type="PROSITE" id="PS51257">
    <property type="entry name" value="PROKAR_LIPOPROTEIN"/>
    <property type="match status" value="1"/>
</dbReference>
<feature type="chain" id="PRO_5038581145" evidence="2">
    <location>
        <begin position="30"/>
        <end position="238"/>
    </location>
</feature>
<dbReference type="Proteomes" id="UP000214746">
    <property type="component" value="Unassembled WGS sequence"/>
</dbReference>
<keyword evidence="4" id="KW-1185">Reference proteome</keyword>